<dbReference type="AlphaFoldDB" id="A0A1W0WUM5"/>
<dbReference type="PROSITE" id="PS50003">
    <property type="entry name" value="PH_DOMAIN"/>
    <property type="match status" value="1"/>
</dbReference>
<dbReference type="InterPro" id="IPR023578">
    <property type="entry name" value="Ras_GEF_dom_sf"/>
</dbReference>
<dbReference type="SMART" id="SM00147">
    <property type="entry name" value="RasGEF"/>
    <property type="match status" value="1"/>
</dbReference>
<feature type="region of interest" description="Disordered" evidence="3">
    <location>
        <begin position="1"/>
        <end position="24"/>
    </location>
</feature>
<dbReference type="GO" id="GO:0005085">
    <property type="term" value="F:guanyl-nucleotide exchange factor activity"/>
    <property type="evidence" value="ECO:0007669"/>
    <property type="project" value="UniProtKB-KW"/>
</dbReference>
<dbReference type="SUPFAM" id="SSF48366">
    <property type="entry name" value="Ras GEF"/>
    <property type="match status" value="1"/>
</dbReference>
<feature type="compositionally biased region" description="Basic and acidic residues" evidence="3">
    <location>
        <begin position="304"/>
        <end position="323"/>
    </location>
</feature>
<feature type="domain" description="Ras-GEF" evidence="5">
    <location>
        <begin position="77"/>
        <end position="312"/>
    </location>
</feature>
<dbReference type="InterPro" id="IPR011993">
    <property type="entry name" value="PH-like_dom_sf"/>
</dbReference>
<dbReference type="InterPro" id="IPR001849">
    <property type="entry name" value="PH_domain"/>
</dbReference>
<dbReference type="GO" id="GO:0007265">
    <property type="term" value="P:Ras protein signal transduction"/>
    <property type="evidence" value="ECO:0007669"/>
    <property type="project" value="TreeGrafter"/>
</dbReference>
<dbReference type="InterPro" id="IPR036964">
    <property type="entry name" value="RASGEF_cat_dom_sf"/>
</dbReference>
<dbReference type="InterPro" id="IPR001895">
    <property type="entry name" value="RASGEF_cat_dom"/>
</dbReference>
<dbReference type="Pfam" id="PF00617">
    <property type="entry name" value="RasGEF"/>
    <property type="match status" value="1"/>
</dbReference>
<proteinExistence type="predicted"/>
<evidence type="ECO:0000256" key="2">
    <source>
        <dbReference type="PROSITE-ProRule" id="PRU00168"/>
    </source>
</evidence>
<dbReference type="Gene3D" id="2.30.29.30">
    <property type="entry name" value="Pleckstrin-homology domain (PH domain)/Phosphotyrosine-binding domain (PTB)"/>
    <property type="match status" value="1"/>
</dbReference>
<dbReference type="PANTHER" id="PTHR23113:SF368">
    <property type="entry name" value="CELL DIVISION CONTROL PROTEIN 25"/>
    <property type="match status" value="1"/>
</dbReference>
<dbReference type="PANTHER" id="PTHR23113">
    <property type="entry name" value="GUANINE NUCLEOTIDE EXCHANGE FACTOR"/>
    <property type="match status" value="1"/>
</dbReference>
<accession>A0A1W0WUM5</accession>
<name>A0A1W0WUM5_HYPEX</name>
<keyword evidence="1 2" id="KW-0344">Guanine-nucleotide releasing factor</keyword>
<comment type="caution">
    <text evidence="6">The sequence shown here is derived from an EMBL/GenBank/DDBJ whole genome shotgun (WGS) entry which is preliminary data.</text>
</comment>
<feature type="domain" description="PH" evidence="4">
    <location>
        <begin position="430"/>
        <end position="540"/>
    </location>
</feature>
<feature type="region of interest" description="Disordered" evidence="3">
    <location>
        <begin position="304"/>
        <end position="340"/>
    </location>
</feature>
<feature type="compositionally biased region" description="Basic residues" evidence="3">
    <location>
        <begin position="1"/>
        <end position="13"/>
    </location>
</feature>
<evidence type="ECO:0000259" key="4">
    <source>
        <dbReference type="PROSITE" id="PS50003"/>
    </source>
</evidence>
<sequence length="553" mass="63393">MTTVSPHRRHSSTPRKSSSFLGCVGGDTMPRVKLRPSMARKRSLFINYSDYSDGEDQRDVVDRPQRSALTDSVLNWKVEDVAAQLTLVSQATFLELQPCDLRSLKWYNPRMKNHPESLRVNEITRRFNYDGQWTVNCILREEVPRHRAEVMTHFIRVAKRLFELNNFHTSYAVFSALQSAPLDRLRHTRELLAKRDRVVLEDLASVFNPENNWQSFRDYQESAGFPRIPHIGFYKTDLIHAYHAYSNAAERDRRMAVIEQRVFDLFNRSNYGFLETPSAALQTYLKSLRYLEELQRFVDDENMKRSRRLEPDPQEKTVREKVQEAPPSSSSMLGSGGKKRSQVALESCETSVASSLDGGVKNKTTNLIDDSHIEAQVGLESLSLPSSAKHSLRFSSQSSSTSSGGNSLKSVPSLLQQQHFEWQGLLERKTVVRRGRFQYFPRWKRVWIAIWGVNLITYKPRNPFRASSRDHFQSTPATAVVLSGWKLLTTGALDVVEKSKIATLLEFTLISANSDTVLRLKTQNVTEYREWIKFLRGAMAKADHPANLISFDV</sequence>
<dbReference type="SUPFAM" id="SSF50729">
    <property type="entry name" value="PH domain-like"/>
    <property type="match status" value="1"/>
</dbReference>
<protein>
    <submittedName>
        <fullName evidence="6">Ras-specific guanine nucleotide-releasing factor RalGPS1</fullName>
    </submittedName>
</protein>
<evidence type="ECO:0000256" key="3">
    <source>
        <dbReference type="SAM" id="MobiDB-lite"/>
    </source>
</evidence>
<evidence type="ECO:0000256" key="1">
    <source>
        <dbReference type="ARBA" id="ARBA00022658"/>
    </source>
</evidence>
<dbReference type="InterPro" id="IPR008937">
    <property type="entry name" value="Ras-like_GEF"/>
</dbReference>
<gene>
    <name evidence="6" type="ORF">BV898_07133</name>
</gene>
<dbReference type="EMBL" id="MTYJ01000045">
    <property type="protein sequence ID" value="OQV18880.1"/>
    <property type="molecule type" value="Genomic_DNA"/>
</dbReference>
<dbReference type="Gene3D" id="1.10.840.10">
    <property type="entry name" value="Ras guanine-nucleotide exchange factors catalytic domain"/>
    <property type="match status" value="1"/>
</dbReference>
<evidence type="ECO:0000313" key="7">
    <source>
        <dbReference type="Proteomes" id="UP000192578"/>
    </source>
</evidence>
<organism evidence="6 7">
    <name type="scientific">Hypsibius exemplaris</name>
    <name type="common">Freshwater tardigrade</name>
    <dbReference type="NCBI Taxonomy" id="2072580"/>
    <lineage>
        <taxon>Eukaryota</taxon>
        <taxon>Metazoa</taxon>
        <taxon>Ecdysozoa</taxon>
        <taxon>Tardigrada</taxon>
        <taxon>Eutardigrada</taxon>
        <taxon>Parachela</taxon>
        <taxon>Hypsibioidea</taxon>
        <taxon>Hypsibiidae</taxon>
        <taxon>Hypsibius</taxon>
    </lineage>
</organism>
<reference evidence="7" key="1">
    <citation type="submission" date="2017-01" db="EMBL/GenBank/DDBJ databases">
        <title>Comparative genomics of anhydrobiosis in the tardigrade Hypsibius dujardini.</title>
        <authorList>
            <person name="Yoshida Y."/>
            <person name="Koutsovoulos G."/>
            <person name="Laetsch D."/>
            <person name="Stevens L."/>
            <person name="Kumar S."/>
            <person name="Horikawa D."/>
            <person name="Ishino K."/>
            <person name="Komine S."/>
            <person name="Tomita M."/>
            <person name="Blaxter M."/>
            <person name="Arakawa K."/>
        </authorList>
    </citation>
    <scope>NUCLEOTIDE SEQUENCE [LARGE SCALE GENOMIC DNA]</scope>
    <source>
        <strain evidence="7">Z151</strain>
    </source>
</reference>
<evidence type="ECO:0000259" key="5">
    <source>
        <dbReference type="PROSITE" id="PS50009"/>
    </source>
</evidence>
<dbReference type="GO" id="GO:0005886">
    <property type="term" value="C:plasma membrane"/>
    <property type="evidence" value="ECO:0007669"/>
    <property type="project" value="TreeGrafter"/>
</dbReference>
<dbReference type="OrthoDB" id="10254377at2759"/>
<dbReference type="PROSITE" id="PS50009">
    <property type="entry name" value="RASGEF_CAT"/>
    <property type="match status" value="1"/>
</dbReference>
<keyword evidence="7" id="KW-1185">Reference proteome</keyword>
<dbReference type="Proteomes" id="UP000192578">
    <property type="component" value="Unassembled WGS sequence"/>
</dbReference>
<evidence type="ECO:0000313" key="6">
    <source>
        <dbReference type="EMBL" id="OQV18880.1"/>
    </source>
</evidence>